<protein>
    <submittedName>
        <fullName evidence="1">Uncharacterized protein</fullName>
    </submittedName>
</protein>
<accession>A0A916RVB6</accession>
<dbReference type="AlphaFoldDB" id="A0A916RVB6"/>
<dbReference type="Proteomes" id="UP000636264">
    <property type="component" value="Unassembled WGS sequence"/>
</dbReference>
<proteinExistence type="predicted"/>
<keyword evidence="2" id="KW-1185">Reference proteome</keyword>
<gene>
    <name evidence="1" type="ORF">GCM10011385_22400</name>
</gene>
<dbReference type="EMBL" id="BMIF01000006">
    <property type="protein sequence ID" value="GGA68117.1"/>
    <property type="molecule type" value="Genomic_DNA"/>
</dbReference>
<organism evidence="1 2">
    <name type="scientific">Nitratireductor aestuarii</name>
    <dbReference type="NCBI Taxonomy" id="1735103"/>
    <lineage>
        <taxon>Bacteria</taxon>
        <taxon>Pseudomonadati</taxon>
        <taxon>Pseudomonadota</taxon>
        <taxon>Alphaproteobacteria</taxon>
        <taxon>Hyphomicrobiales</taxon>
        <taxon>Phyllobacteriaceae</taxon>
        <taxon>Nitratireductor</taxon>
    </lineage>
</organism>
<reference evidence="1" key="1">
    <citation type="journal article" date="2014" name="Int. J. Syst. Evol. Microbiol.">
        <title>Complete genome sequence of Corynebacterium casei LMG S-19264T (=DSM 44701T), isolated from a smear-ripened cheese.</title>
        <authorList>
            <consortium name="US DOE Joint Genome Institute (JGI-PGF)"/>
            <person name="Walter F."/>
            <person name="Albersmeier A."/>
            <person name="Kalinowski J."/>
            <person name="Ruckert C."/>
        </authorList>
    </citation>
    <scope>NUCLEOTIDE SEQUENCE</scope>
    <source>
        <strain evidence="1">CGMCC 1.15320</strain>
    </source>
</reference>
<comment type="caution">
    <text evidence="1">The sequence shown here is derived from an EMBL/GenBank/DDBJ whole genome shotgun (WGS) entry which is preliminary data.</text>
</comment>
<name>A0A916RVB6_9HYPH</name>
<evidence type="ECO:0000313" key="2">
    <source>
        <dbReference type="Proteomes" id="UP000636264"/>
    </source>
</evidence>
<sequence>MRDWLSDIAAVRNQIEYNDKQDGAQKQSQRAFQYPLHPHCVPDPDSNHAFQSVNPLWRESLPVQ</sequence>
<evidence type="ECO:0000313" key="1">
    <source>
        <dbReference type="EMBL" id="GGA68117.1"/>
    </source>
</evidence>
<reference evidence="1" key="2">
    <citation type="submission" date="2020-09" db="EMBL/GenBank/DDBJ databases">
        <authorList>
            <person name="Sun Q."/>
            <person name="Zhou Y."/>
        </authorList>
    </citation>
    <scope>NUCLEOTIDE SEQUENCE</scope>
    <source>
        <strain evidence="1">CGMCC 1.15320</strain>
    </source>
</reference>